<dbReference type="EMBL" id="JAEINI020000001">
    <property type="protein sequence ID" value="MCB5225774.1"/>
    <property type="molecule type" value="Genomic_DNA"/>
</dbReference>
<feature type="signal peptide" evidence="1">
    <location>
        <begin position="1"/>
        <end position="29"/>
    </location>
</feature>
<evidence type="ECO:0000256" key="1">
    <source>
        <dbReference type="SAM" id="SignalP"/>
    </source>
</evidence>
<dbReference type="PANTHER" id="PTHR33361">
    <property type="entry name" value="GLR0591 PROTEIN"/>
    <property type="match status" value="1"/>
</dbReference>
<evidence type="ECO:0000313" key="3">
    <source>
        <dbReference type="Proteomes" id="UP000633814"/>
    </source>
</evidence>
<organism evidence="2 3">
    <name type="scientific">Alishewanella maricola</name>
    <dbReference type="NCBI Taxonomy" id="2795740"/>
    <lineage>
        <taxon>Bacteria</taxon>
        <taxon>Pseudomonadati</taxon>
        <taxon>Pseudomonadota</taxon>
        <taxon>Gammaproteobacteria</taxon>
        <taxon>Alteromonadales</taxon>
        <taxon>Alteromonadaceae</taxon>
        <taxon>Alishewanella</taxon>
    </lineage>
</organism>
<reference evidence="2 3" key="1">
    <citation type="submission" date="2021-10" db="EMBL/GenBank/DDBJ databases">
        <title>Alishewanella koreense sp. nov. isolated from seawater of southwestern coast in South Korea and the proposal for the reclassification of Rheinheimera perlucida and Rheinheimera tuosuensis as Arsukibacterium perlucida and Arsukibacterium tuosuensis.</title>
        <authorList>
            <person name="Kim K.H."/>
            <person name="Ruan W."/>
            <person name="Kim K.R."/>
            <person name="Baek J.H."/>
            <person name="Jeon C.O."/>
        </authorList>
    </citation>
    <scope>NUCLEOTIDE SEQUENCE [LARGE SCALE GENOMIC DNA]</scope>
    <source>
        <strain evidence="2 3">16-MA</strain>
    </source>
</reference>
<gene>
    <name evidence="2" type="ORF">JAO78_002980</name>
</gene>
<dbReference type="PROSITE" id="PS51257">
    <property type="entry name" value="PROKAR_LIPOPROTEIN"/>
    <property type="match status" value="1"/>
</dbReference>
<feature type="chain" id="PRO_5047213502" evidence="1">
    <location>
        <begin position="30"/>
        <end position="619"/>
    </location>
</feature>
<comment type="caution">
    <text evidence="2">The sequence shown here is derived from an EMBL/GenBank/DDBJ whole genome shotgun (WGS) entry which is preliminary data.</text>
</comment>
<dbReference type="InterPro" id="IPR010281">
    <property type="entry name" value="DUF885"/>
</dbReference>
<protein>
    <submittedName>
        <fullName evidence="2">DUF885 domain-containing protein</fullName>
    </submittedName>
</protein>
<dbReference type="PANTHER" id="PTHR33361:SF16">
    <property type="entry name" value="DUF885 DOMAIN-CONTAINING PROTEIN"/>
    <property type="match status" value="1"/>
</dbReference>
<proteinExistence type="predicted"/>
<evidence type="ECO:0000313" key="2">
    <source>
        <dbReference type="EMBL" id="MCB5225774.1"/>
    </source>
</evidence>
<sequence>MQKKPKYTLALLPLLLSAALVSGCGPKPAETNVSEPASQQQQVDVNERANQLFERIFNERVQRSPILQTSLGIKDDYDKWQDLSDSAFAAELVQTREHLLLLATIDPAELDAQTRLSYQLMQQQLQDMLTDAEWRLYSYPVNQMYGVHSQVPSVLINQHKISDISDAKAYIARLNAVPKLFEQLKKQLKQRADVGIIVPKFVFPHLKSASENLLQGAPFTEEGDSTLLSDFTSKVTALNLPAAEQKLLLDEAKVALLTSVGPAYQQLISYLGELEKLAGTDDGVWRFEKGAAFYQNRLNRMTTTDMDAATIHQLGLDDVARIHKEMQAIMQQVGFAGNLAEFFVFMREAPQFYYPETAEGKAAYLAEATALIDNMRTRLDELFIVQPKAPMIVKAVEPFREASAGKAFYQRPSMDGSRPGIYYANLYQMSSMPIYQMEALAYHEGIPGHHMQLAIAQELEGIPKFRRFGGFTAYIEGWGLYSELVPKEIGLYQDPYSDFGRLAMELWRAARLVVDTGIHAKGWTREQAIQYLMDNTPNPENDAIKAIERYIVMPGQATAYKVGMMKLLELRQHAKEQLGEQFDIREFHQVVLANGAVPLDVLEQLVNDYIRERSTPNAS</sequence>
<dbReference type="RefSeq" id="WP_226749857.1">
    <property type="nucleotide sequence ID" value="NZ_JAEINI020000001.1"/>
</dbReference>
<accession>A0ABS8C0D6</accession>
<keyword evidence="1" id="KW-0732">Signal</keyword>
<keyword evidence="3" id="KW-1185">Reference proteome</keyword>
<dbReference type="Pfam" id="PF05960">
    <property type="entry name" value="DUF885"/>
    <property type="match status" value="1"/>
</dbReference>
<dbReference type="Proteomes" id="UP000633814">
    <property type="component" value="Unassembled WGS sequence"/>
</dbReference>
<name>A0ABS8C0D6_9ALTE</name>